<protein>
    <submittedName>
        <fullName evidence="2">Uncharacterized protein</fullName>
    </submittedName>
</protein>
<name>A0ABU7S0R4_9ACTN</name>
<evidence type="ECO:0000256" key="1">
    <source>
        <dbReference type="SAM" id="MobiDB-lite"/>
    </source>
</evidence>
<evidence type="ECO:0000313" key="3">
    <source>
        <dbReference type="Proteomes" id="UP001332243"/>
    </source>
</evidence>
<sequence length="54" mass="5597">MTGGSGGLVPRWSTAPAGGDRYTARQDTRVDGERVSVAIPEASVQTHQVDGVTV</sequence>
<feature type="region of interest" description="Disordered" evidence="1">
    <location>
        <begin position="1"/>
        <end position="29"/>
    </location>
</feature>
<dbReference type="Proteomes" id="UP001332243">
    <property type="component" value="Unassembled WGS sequence"/>
</dbReference>
<organism evidence="2 3">
    <name type="scientific">Plantactinospora sonchi</name>
    <dbReference type="NCBI Taxonomy" id="1544735"/>
    <lineage>
        <taxon>Bacteria</taxon>
        <taxon>Bacillati</taxon>
        <taxon>Actinomycetota</taxon>
        <taxon>Actinomycetes</taxon>
        <taxon>Micromonosporales</taxon>
        <taxon>Micromonosporaceae</taxon>
        <taxon>Plantactinospora</taxon>
    </lineage>
</organism>
<accession>A0ABU7S0R4</accession>
<dbReference type="RefSeq" id="WP_331217257.1">
    <property type="nucleotide sequence ID" value="NZ_JAZGQK010000027.1"/>
</dbReference>
<keyword evidence="3" id="KW-1185">Reference proteome</keyword>
<dbReference type="EMBL" id="JAZGQK010000027">
    <property type="protein sequence ID" value="MEE6262322.1"/>
    <property type="molecule type" value="Genomic_DNA"/>
</dbReference>
<gene>
    <name evidence="2" type="ORF">V1633_27945</name>
</gene>
<evidence type="ECO:0000313" key="2">
    <source>
        <dbReference type="EMBL" id="MEE6262322.1"/>
    </source>
</evidence>
<proteinExistence type="predicted"/>
<comment type="caution">
    <text evidence="2">The sequence shown here is derived from an EMBL/GenBank/DDBJ whole genome shotgun (WGS) entry which is preliminary data.</text>
</comment>
<reference evidence="2 3" key="1">
    <citation type="submission" date="2024-01" db="EMBL/GenBank/DDBJ databases">
        <title>Genome insights into Plantactinospora sonchi sp. nov.</title>
        <authorList>
            <person name="Wang L."/>
        </authorList>
    </citation>
    <scope>NUCLEOTIDE SEQUENCE [LARGE SCALE GENOMIC DNA]</scope>
    <source>
        <strain evidence="2 3">NEAU-QY2</strain>
    </source>
</reference>